<gene>
    <name evidence="7" type="ORF">ACFO0A_03815</name>
</gene>
<feature type="transmembrane region" description="Helical" evidence="6">
    <location>
        <begin position="384"/>
        <end position="405"/>
    </location>
</feature>
<feature type="transmembrane region" description="Helical" evidence="6">
    <location>
        <begin position="411"/>
        <end position="434"/>
    </location>
</feature>
<dbReference type="Proteomes" id="UP001595828">
    <property type="component" value="Unassembled WGS sequence"/>
</dbReference>
<dbReference type="RefSeq" id="WP_379537646.1">
    <property type="nucleotide sequence ID" value="NZ_JBHSDR010000003.1"/>
</dbReference>
<reference evidence="8" key="1">
    <citation type="journal article" date="2019" name="Int. J. Syst. Evol. Microbiol.">
        <title>The Global Catalogue of Microorganisms (GCM) 10K type strain sequencing project: providing services to taxonomists for standard genome sequencing and annotation.</title>
        <authorList>
            <consortium name="The Broad Institute Genomics Platform"/>
            <consortium name="The Broad Institute Genome Sequencing Center for Infectious Disease"/>
            <person name="Wu L."/>
            <person name="Ma J."/>
        </authorList>
    </citation>
    <scope>NUCLEOTIDE SEQUENCE [LARGE SCALE GENOMIC DNA]</scope>
    <source>
        <strain evidence="8">CGMCC 1.12989</strain>
    </source>
</reference>
<comment type="subcellular location">
    <subcellularLocation>
        <location evidence="1">Cell membrane</location>
        <topology evidence="1">Multi-pass membrane protein</topology>
    </subcellularLocation>
</comment>
<name>A0ABV8RLB7_9SPHN</name>
<keyword evidence="2" id="KW-1003">Cell membrane</keyword>
<keyword evidence="8" id="KW-1185">Reference proteome</keyword>
<evidence type="ECO:0000256" key="6">
    <source>
        <dbReference type="SAM" id="Phobius"/>
    </source>
</evidence>
<keyword evidence="5 6" id="KW-0472">Membrane</keyword>
<dbReference type="InterPro" id="IPR050833">
    <property type="entry name" value="Poly_Biosynth_Transport"/>
</dbReference>
<feature type="transmembrane region" description="Helical" evidence="6">
    <location>
        <begin position="350"/>
        <end position="372"/>
    </location>
</feature>
<feature type="transmembrane region" description="Helical" evidence="6">
    <location>
        <begin position="134"/>
        <end position="157"/>
    </location>
</feature>
<accession>A0ABV8RLB7</accession>
<feature type="transmembrane region" description="Helical" evidence="6">
    <location>
        <begin position="99"/>
        <end position="122"/>
    </location>
</feature>
<feature type="transmembrane region" description="Helical" evidence="6">
    <location>
        <begin position="54"/>
        <end position="78"/>
    </location>
</feature>
<evidence type="ECO:0000256" key="4">
    <source>
        <dbReference type="ARBA" id="ARBA00022989"/>
    </source>
</evidence>
<evidence type="ECO:0000313" key="7">
    <source>
        <dbReference type="EMBL" id="MFC4294183.1"/>
    </source>
</evidence>
<comment type="caution">
    <text evidence="7">The sequence shown here is derived from an EMBL/GenBank/DDBJ whole genome shotgun (WGS) entry which is preliminary data.</text>
</comment>
<keyword evidence="4 6" id="KW-1133">Transmembrane helix</keyword>
<sequence length="452" mass="46540">MKPVEAASAPHKGIVQRIFQNLGLLIGGKATAGLLSLAYMVIAARALGPADYGMLVLVHGFAMTVGGIVEFPGWHAVVRYGAQALEDADDGRLVRLLRFAAGVEGIGALLAMITVAVLSPIVGPRFGWSAEAQAFALPYSLAVLAAARATPAGYLQLLGRFDLLGAHNAVAPLVRLAGAAIAALLGAGLTGFLIAWLVAALAEWASLWAMGAWLARRNIAAHRLLGPARGVIEENPGILRFMLAANADITFGELAGRIAPLAVGWVLGPAAAGLYAVAQRGTVVIQQPAQILGQAAYAEFARTVASHGRASAVRRALVRCLAIALATALPVVLILTIFARPLVVLIGGKAFAAAAPILIWLAMARVIMLVAPPISAALVALGRPVLSVGANVATGLGLVPLLFLLMHRFGVIGAGVHAVIQAMASSALLVWFVWRASAPHPAAEPARAVEPG</sequence>
<dbReference type="PANTHER" id="PTHR30250">
    <property type="entry name" value="PST FAMILY PREDICTED COLANIC ACID TRANSPORTER"/>
    <property type="match status" value="1"/>
</dbReference>
<organism evidence="7 8">
    <name type="scientific">Novosphingobium tardum</name>
    <dbReference type="NCBI Taxonomy" id="1538021"/>
    <lineage>
        <taxon>Bacteria</taxon>
        <taxon>Pseudomonadati</taxon>
        <taxon>Pseudomonadota</taxon>
        <taxon>Alphaproteobacteria</taxon>
        <taxon>Sphingomonadales</taxon>
        <taxon>Sphingomonadaceae</taxon>
        <taxon>Novosphingobium</taxon>
    </lineage>
</organism>
<evidence type="ECO:0000313" key="8">
    <source>
        <dbReference type="Proteomes" id="UP001595828"/>
    </source>
</evidence>
<dbReference type="Pfam" id="PF13440">
    <property type="entry name" value="Polysacc_synt_3"/>
    <property type="match status" value="1"/>
</dbReference>
<feature type="transmembrane region" description="Helical" evidence="6">
    <location>
        <begin position="21"/>
        <end position="42"/>
    </location>
</feature>
<dbReference type="PANTHER" id="PTHR30250:SF31">
    <property type="entry name" value="INNER MEMBRANE PROTEIN YGHQ"/>
    <property type="match status" value="1"/>
</dbReference>
<evidence type="ECO:0000256" key="5">
    <source>
        <dbReference type="ARBA" id="ARBA00023136"/>
    </source>
</evidence>
<protein>
    <submittedName>
        <fullName evidence="7">Lipopolysaccharide biosynthesis protein</fullName>
    </submittedName>
</protein>
<evidence type="ECO:0000256" key="2">
    <source>
        <dbReference type="ARBA" id="ARBA00022475"/>
    </source>
</evidence>
<keyword evidence="3 6" id="KW-0812">Transmembrane</keyword>
<evidence type="ECO:0000256" key="1">
    <source>
        <dbReference type="ARBA" id="ARBA00004651"/>
    </source>
</evidence>
<dbReference type="EMBL" id="JBHSDR010000003">
    <property type="protein sequence ID" value="MFC4294183.1"/>
    <property type="molecule type" value="Genomic_DNA"/>
</dbReference>
<evidence type="ECO:0000256" key="3">
    <source>
        <dbReference type="ARBA" id="ARBA00022692"/>
    </source>
</evidence>
<feature type="transmembrane region" description="Helical" evidence="6">
    <location>
        <begin position="316"/>
        <end position="338"/>
    </location>
</feature>
<proteinExistence type="predicted"/>